<gene>
    <name evidence="2" type="ORF">Rsub_05662</name>
</gene>
<feature type="compositionally biased region" description="Low complexity" evidence="1">
    <location>
        <begin position="432"/>
        <end position="441"/>
    </location>
</feature>
<feature type="compositionally biased region" description="Gly residues" evidence="1">
    <location>
        <begin position="447"/>
        <end position="469"/>
    </location>
</feature>
<organism evidence="2 3">
    <name type="scientific">Raphidocelis subcapitata</name>
    <dbReference type="NCBI Taxonomy" id="307507"/>
    <lineage>
        <taxon>Eukaryota</taxon>
        <taxon>Viridiplantae</taxon>
        <taxon>Chlorophyta</taxon>
        <taxon>core chlorophytes</taxon>
        <taxon>Chlorophyceae</taxon>
        <taxon>CS clade</taxon>
        <taxon>Sphaeropleales</taxon>
        <taxon>Selenastraceae</taxon>
        <taxon>Raphidocelis</taxon>
    </lineage>
</organism>
<dbReference type="OrthoDB" id="548708at2759"/>
<feature type="region of interest" description="Disordered" evidence="1">
    <location>
        <begin position="577"/>
        <end position="646"/>
    </location>
</feature>
<comment type="caution">
    <text evidence="2">The sequence shown here is derived from an EMBL/GenBank/DDBJ whole genome shotgun (WGS) entry which is preliminary data.</text>
</comment>
<evidence type="ECO:0000313" key="3">
    <source>
        <dbReference type="Proteomes" id="UP000247498"/>
    </source>
</evidence>
<evidence type="ECO:0000313" key="2">
    <source>
        <dbReference type="EMBL" id="GBF93051.1"/>
    </source>
</evidence>
<dbReference type="AlphaFoldDB" id="A0A2V0NZI3"/>
<feature type="region of interest" description="Disordered" evidence="1">
    <location>
        <begin position="207"/>
        <end position="322"/>
    </location>
</feature>
<dbReference type="STRING" id="307507.A0A2V0NZI3"/>
<proteinExistence type="predicted"/>
<dbReference type="InParanoid" id="A0A2V0NZI3"/>
<accession>A0A2V0NZI3</accession>
<feature type="compositionally biased region" description="Low complexity" evidence="1">
    <location>
        <begin position="220"/>
        <end position="236"/>
    </location>
</feature>
<feature type="compositionally biased region" description="Low complexity" evidence="1">
    <location>
        <begin position="271"/>
        <end position="295"/>
    </location>
</feature>
<evidence type="ECO:0000256" key="1">
    <source>
        <dbReference type="SAM" id="MobiDB-lite"/>
    </source>
</evidence>
<feature type="compositionally biased region" description="Pro residues" evidence="1">
    <location>
        <begin position="55"/>
        <end position="70"/>
    </location>
</feature>
<evidence type="ECO:0008006" key="4">
    <source>
        <dbReference type="Google" id="ProtNLM"/>
    </source>
</evidence>
<feature type="compositionally biased region" description="Low complexity" evidence="1">
    <location>
        <begin position="83"/>
        <end position="99"/>
    </location>
</feature>
<feature type="compositionally biased region" description="Gly residues" evidence="1">
    <location>
        <begin position="476"/>
        <end position="490"/>
    </location>
</feature>
<dbReference type="Proteomes" id="UP000247498">
    <property type="component" value="Unassembled WGS sequence"/>
</dbReference>
<keyword evidence="3" id="KW-1185">Reference proteome</keyword>
<feature type="compositionally biased region" description="Pro residues" evidence="1">
    <location>
        <begin position="248"/>
        <end position="270"/>
    </location>
</feature>
<dbReference type="EMBL" id="BDRX01000037">
    <property type="protein sequence ID" value="GBF93051.1"/>
    <property type="molecule type" value="Genomic_DNA"/>
</dbReference>
<feature type="compositionally biased region" description="Pro residues" evidence="1">
    <location>
        <begin position="105"/>
        <end position="118"/>
    </location>
</feature>
<feature type="region of interest" description="Disordered" evidence="1">
    <location>
        <begin position="42"/>
        <end position="121"/>
    </location>
</feature>
<name>A0A2V0NZI3_9CHLO</name>
<feature type="compositionally biased region" description="Gly residues" evidence="1">
    <location>
        <begin position="609"/>
        <end position="619"/>
    </location>
</feature>
<protein>
    <recommendedName>
        <fullName evidence="4">BZIP domain-containing protein</fullName>
    </recommendedName>
</protein>
<sequence>MRLHAGAPAPAIPLDFDPQQLLEDADTLLGSSGDGGFQRWLLDYVSREGDGDGPLPLPPATAAAPPPPPQQQQQQRQQRRQQQRPQQPQQPQQQQSQPQWQFGWPPTPQLPAAAPPPLLRGAMRPLAPPVAIPPASLAAGPPCAPAAADERAPAAAAAALVTTAGPSLVVAMDGSGAGFDRLFQVPAGHALVEVAPGLFALRPAPAEAPAAAPPAPSAPPAEQLARQRTALAAQAPRRGRRGAGAAQLPPPPAVPQPGLVPPPASPPPVLQPSVKQEASPAAPVFASKAKAAPAPGGKEQPADADGAAPPKRRAPSQRFRDRQKALISSLERGVAARLAQLQLLSDENAALRLQSSILETAVQGRDMQISVIRDFGGVNWGDDAPPTPPPTGGGRSGPGPARTRSDAGSCLSTGRACGFPGGAGDAPPGPPAFGDAAALDPSADRGSGAGSGGGSGGGGSGGGGSGGEGSACFDSSGGGGADGGDGGGGPLLDESGWLRLSSAPASCPREQQRRCIEHIKWMAPEEVRAHWRDFLGEVSSELMSLQQQEEAAAAALAAQPAALEPAHAGAAAAAAAAAAASEPPPGQPGTPAGAPSGGGWPEAAAASEAGGGLGGGGGATAAAAEAARRGDTCPRGTHMALPEGSVPGGALERIHELVSKHMFVLKHVLLLNPGAMAALSAANLDTGEPAAAGDDYWRAVVSQLRLTPQQVADVVAVHELYARQASKVLAAREALQRQLSELLAGDPARCGCGGGGDGAGVAGACAANAGAGGGDDAAAGAGAWPRRPRGACPATASAALEVLEGLARSFRREYATRLMLNCAWYNRVLTGLQLAQAAVFSFPLFPDVPQMVAVIAADAAAAAAGARGAAAEAAAGAEGQWE</sequence>
<feature type="region of interest" description="Disordered" evidence="1">
    <location>
        <begin position="421"/>
        <end position="496"/>
    </location>
</feature>
<feature type="region of interest" description="Disordered" evidence="1">
    <location>
        <begin position="378"/>
        <end position="409"/>
    </location>
</feature>
<reference evidence="2 3" key="1">
    <citation type="journal article" date="2018" name="Sci. Rep.">
        <title>Raphidocelis subcapitata (=Pseudokirchneriella subcapitata) provides an insight into genome evolution and environmental adaptations in the Sphaeropleales.</title>
        <authorList>
            <person name="Suzuki S."/>
            <person name="Yamaguchi H."/>
            <person name="Nakajima N."/>
            <person name="Kawachi M."/>
        </authorList>
    </citation>
    <scope>NUCLEOTIDE SEQUENCE [LARGE SCALE GENOMIC DNA]</scope>
    <source>
        <strain evidence="2 3">NIES-35</strain>
    </source>
</reference>
<dbReference type="CDD" id="cd14686">
    <property type="entry name" value="bZIP"/>
    <property type="match status" value="1"/>
</dbReference>